<evidence type="ECO:0000259" key="2">
    <source>
        <dbReference type="PROSITE" id="PS50110"/>
    </source>
</evidence>
<protein>
    <submittedName>
        <fullName evidence="3">Response regulator</fullName>
    </submittedName>
</protein>
<dbReference type="RefSeq" id="WP_179240741.1">
    <property type="nucleotide sequence ID" value="NZ_CP058595.1"/>
</dbReference>
<keyword evidence="4" id="KW-1185">Reference proteome</keyword>
<evidence type="ECO:0000256" key="1">
    <source>
        <dbReference type="PROSITE-ProRule" id="PRU00169"/>
    </source>
</evidence>
<dbReference type="KEGG" id="cagg:HYG79_03285"/>
<feature type="modified residue" description="4-aspartylphosphate" evidence="1">
    <location>
        <position position="61"/>
    </location>
</feature>
<evidence type="ECO:0000313" key="4">
    <source>
        <dbReference type="Proteomes" id="UP000509302"/>
    </source>
</evidence>
<dbReference type="PANTHER" id="PTHR44520:SF2">
    <property type="entry name" value="RESPONSE REGULATOR RCP1"/>
    <property type="match status" value="1"/>
</dbReference>
<proteinExistence type="predicted"/>
<dbReference type="InterPro" id="IPR001789">
    <property type="entry name" value="Sig_transdc_resp-reg_receiver"/>
</dbReference>
<dbReference type="AlphaFoldDB" id="A0A7H9ALW7"/>
<dbReference type="InterPro" id="IPR011006">
    <property type="entry name" value="CheY-like_superfamily"/>
</dbReference>
<dbReference type="PANTHER" id="PTHR44520">
    <property type="entry name" value="RESPONSE REGULATOR RCP1-RELATED"/>
    <property type="match status" value="1"/>
</dbReference>
<dbReference type="SMART" id="SM00448">
    <property type="entry name" value="REC"/>
    <property type="match status" value="1"/>
</dbReference>
<keyword evidence="1" id="KW-0597">Phosphoprotein</keyword>
<dbReference type="Gene3D" id="3.40.50.2300">
    <property type="match status" value="1"/>
</dbReference>
<dbReference type="Pfam" id="PF00072">
    <property type="entry name" value="Response_reg"/>
    <property type="match status" value="1"/>
</dbReference>
<dbReference type="Proteomes" id="UP000509302">
    <property type="component" value="Chromosome"/>
</dbReference>
<feature type="domain" description="Response regulatory" evidence="2">
    <location>
        <begin position="4"/>
        <end position="130"/>
    </location>
</feature>
<gene>
    <name evidence="3" type="ORF">HYG79_03285</name>
</gene>
<accession>A0A7H9ALW7</accession>
<dbReference type="GO" id="GO:0000160">
    <property type="term" value="P:phosphorelay signal transduction system"/>
    <property type="evidence" value="ECO:0007669"/>
    <property type="project" value="InterPro"/>
</dbReference>
<name>A0A7H9ALW7_9FLAO</name>
<dbReference type="EMBL" id="CP058595">
    <property type="protein sequence ID" value="QLG44407.1"/>
    <property type="molecule type" value="Genomic_DNA"/>
</dbReference>
<organism evidence="3 4">
    <name type="scientific">Costertonia aggregata</name>
    <dbReference type="NCBI Taxonomy" id="343403"/>
    <lineage>
        <taxon>Bacteria</taxon>
        <taxon>Pseudomonadati</taxon>
        <taxon>Bacteroidota</taxon>
        <taxon>Flavobacteriia</taxon>
        <taxon>Flavobacteriales</taxon>
        <taxon>Flavobacteriaceae</taxon>
        <taxon>Costertonia</taxon>
    </lineage>
</organism>
<reference evidence="3 4" key="1">
    <citation type="journal article" date="2006" name="Int. J. Syst. Evol. Microbiol.">
        <title>Costertonia aggregata gen. nov., sp. nov., a mesophilic marine bacterium of the family Flavobacteriaceae, isolated from a mature biofilm.</title>
        <authorList>
            <person name="Kwon K.K."/>
            <person name="Lee Y.K."/>
            <person name="Lee H.K."/>
        </authorList>
    </citation>
    <scope>NUCLEOTIDE SEQUENCE [LARGE SCALE GENOMIC DNA]</scope>
    <source>
        <strain evidence="3 4">KCCM 42265</strain>
    </source>
</reference>
<dbReference type="SUPFAM" id="SSF52172">
    <property type="entry name" value="CheY-like"/>
    <property type="match status" value="1"/>
</dbReference>
<dbReference type="InterPro" id="IPR052893">
    <property type="entry name" value="TCS_response_regulator"/>
</dbReference>
<dbReference type="PROSITE" id="PS50110">
    <property type="entry name" value="RESPONSE_REGULATORY"/>
    <property type="match status" value="1"/>
</dbReference>
<sequence>MKPIIYIIDDNLVSQFATRIVMEQSQIPCTVSCFDDGEAAFNALNAAFTNNSDIPDILLLDLNMPKMDGWEFLEKFKALEYDTDKIEIFIISSFTNSQDRNKTQENPHVAGYFEKPLSKGNLDKILLSKTR</sequence>
<evidence type="ECO:0000313" key="3">
    <source>
        <dbReference type="EMBL" id="QLG44407.1"/>
    </source>
</evidence>